<dbReference type="Proteomes" id="UP000027153">
    <property type="component" value="Unassembled WGS sequence"/>
</dbReference>
<name>A0A062V0Y6_9EURY</name>
<dbReference type="EMBL" id="JMIY01000009">
    <property type="protein sequence ID" value="KCZ70303.1"/>
    <property type="molecule type" value="Genomic_DNA"/>
</dbReference>
<accession>A0A062V0Y6</accession>
<sequence>MKEARDLKPHPIDCIPKNYMIIIMLKIIIYMDKYIFM</sequence>
<comment type="caution">
    <text evidence="1">The sequence shown here is derived from an EMBL/GenBank/DDBJ whole genome shotgun (WGS) entry which is preliminary data.</text>
</comment>
<dbReference type="AlphaFoldDB" id="A0A062V0Y6"/>
<evidence type="ECO:0000313" key="2">
    <source>
        <dbReference type="Proteomes" id="UP000027153"/>
    </source>
</evidence>
<proteinExistence type="predicted"/>
<reference evidence="1 2" key="1">
    <citation type="journal article" date="2013" name="Nature">
        <title>Anaerobic oxidation of methane coupled to nitrate reduction in a novel archaeal lineage.</title>
        <authorList>
            <person name="Haroon M.F."/>
            <person name="Hu S."/>
            <person name="Shi Y."/>
            <person name="Imelfort M."/>
            <person name="Keller J."/>
            <person name="Hugenholtz P."/>
            <person name="Yuan Z."/>
            <person name="Tyson G.W."/>
        </authorList>
    </citation>
    <scope>NUCLEOTIDE SEQUENCE [LARGE SCALE GENOMIC DNA]</scope>
    <source>
        <strain evidence="1 2">ANME-2d</strain>
    </source>
</reference>
<gene>
    <name evidence="1" type="ORF">ANME2D_03419</name>
</gene>
<organism evidence="1 2">
    <name type="scientific">Candidatus Methanoperedens nitratireducens</name>
    <dbReference type="NCBI Taxonomy" id="1392998"/>
    <lineage>
        <taxon>Archaea</taxon>
        <taxon>Methanobacteriati</taxon>
        <taxon>Methanobacteriota</taxon>
        <taxon>Stenosarchaea group</taxon>
        <taxon>Methanomicrobia</taxon>
        <taxon>Methanosarcinales</taxon>
        <taxon>ANME-2 cluster</taxon>
        <taxon>Candidatus Methanoperedentaceae</taxon>
        <taxon>Candidatus Methanoperedens</taxon>
    </lineage>
</organism>
<keyword evidence="2" id="KW-1185">Reference proteome</keyword>
<evidence type="ECO:0000313" key="1">
    <source>
        <dbReference type="EMBL" id="KCZ70303.1"/>
    </source>
</evidence>
<protein>
    <submittedName>
        <fullName evidence="1">Uncharacterized protein</fullName>
    </submittedName>
</protein>